<keyword evidence="5" id="KW-0804">Transcription</keyword>
<feature type="domain" description="RNA polymerase sigma factor 70 region 4 type 2" evidence="8">
    <location>
        <begin position="108"/>
        <end position="160"/>
    </location>
</feature>
<dbReference type="GO" id="GO:0006352">
    <property type="term" value="P:DNA-templated transcription initiation"/>
    <property type="evidence" value="ECO:0007669"/>
    <property type="project" value="InterPro"/>
</dbReference>
<dbReference type="CDD" id="cd06171">
    <property type="entry name" value="Sigma70_r4"/>
    <property type="match status" value="1"/>
</dbReference>
<dbReference type="InterPro" id="IPR013249">
    <property type="entry name" value="RNA_pol_sigma70_r4_t2"/>
</dbReference>
<dbReference type="Gene3D" id="1.10.1740.10">
    <property type="match status" value="1"/>
</dbReference>
<keyword evidence="4" id="KW-0238">DNA-binding</keyword>
<dbReference type="InterPro" id="IPR036388">
    <property type="entry name" value="WH-like_DNA-bd_sf"/>
</dbReference>
<feature type="compositionally biased region" description="Low complexity" evidence="6">
    <location>
        <begin position="186"/>
        <end position="199"/>
    </location>
</feature>
<keyword evidence="2" id="KW-0805">Transcription regulation</keyword>
<evidence type="ECO:0000256" key="5">
    <source>
        <dbReference type="ARBA" id="ARBA00023163"/>
    </source>
</evidence>
<accession>A0A841D3R9</accession>
<evidence type="ECO:0000256" key="4">
    <source>
        <dbReference type="ARBA" id="ARBA00023125"/>
    </source>
</evidence>
<keyword evidence="10" id="KW-1185">Reference proteome</keyword>
<sequence>MTELRKAEVVDDDSRFADFVAERADALLRYGYVLSGNPHDAADLTQETLIRLHRAWPRVHRKHDPESYARTTMARLHVSAWRLRRRERLVWDLPEGSHLDTLPSGVEQELWQALGALPRKQRAVLVLRYYEQLTDEEIAGVLGVSRGTVRSHASLGLGRLRSAVPDPAGTGTAGPAGPGPAGSTGPGAPNPTTTGGRTR</sequence>
<dbReference type="PANTHER" id="PTHR43133:SF50">
    <property type="entry name" value="ECF RNA POLYMERASE SIGMA FACTOR SIGM"/>
    <property type="match status" value="1"/>
</dbReference>
<keyword evidence="3" id="KW-0731">Sigma factor</keyword>
<evidence type="ECO:0000259" key="7">
    <source>
        <dbReference type="Pfam" id="PF04542"/>
    </source>
</evidence>
<evidence type="ECO:0000313" key="10">
    <source>
        <dbReference type="Proteomes" id="UP000562352"/>
    </source>
</evidence>
<dbReference type="InterPro" id="IPR039425">
    <property type="entry name" value="RNA_pol_sigma-70-like"/>
</dbReference>
<dbReference type="NCBIfam" id="TIGR02983">
    <property type="entry name" value="SigE-fam_strep"/>
    <property type="match status" value="1"/>
</dbReference>
<feature type="domain" description="RNA polymerase sigma-70 region 2" evidence="7">
    <location>
        <begin position="22"/>
        <end position="86"/>
    </location>
</feature>
<dbReference type="PANTHER" id="PTHR43133">
    <property type="entry name" value="RNA POLYMERASE ECF-TYPE SIGMA FACTO"/>
    <property type="match status" value="1"/>
</dbReference>
<protein>
    <submittedName>
        <fullName evidence="9">RNA polymerase sigma-70 factor (Sigma-E family)</fullName>
    </submittedName>
</protein>
<dbReference type="InterPro" id="IPR014325">
    <property type="entry name" value="RNA_pol_sigma-E_actinobac"/>
</dbReference>
<reference evidence="9 10" key="1">
    <citation type="submission" date="2020-08" db="EMBL/GenBank/DDBJ databases">
        <title>Genomic Encyclopedia of Type Strains, Phase III (KMG-III): the genomes of soil and plant-associated and newly described type strains.</title>
        <authorList>
            <person name="Whitman W."/>
        </authorList>
    </citation>
    <scope>NUCLEOTIDE SEQUENCE [LARGE SCALE GENOMIC DNA]</scope>
    <source>
        <strain evidence="9 10">CECT 3303</strain>
    </source>
</reference>
<proteinExistence type="inferred from homology"/>
<comment type="caution">
    <text evidence="9">The sequence shown here is derived from an EMBL/GenBank/DDBJ whole genome shotgun (WGS) entry which is preliminary data.</text>
</comment>
<dbReference type="AlphaFoldDB" id="A0A841D3R9"/>
<evidence type="ECO:0000259" key="8">
    <source>
        <dbReference type="Pfam" id="PF08281"/>
    </source>
</evidence>
<dbReference type="GO" id="GO:0016987">
    <property type="term" value="F:sigma factor activity"/>
    <property type="evidence" value="ECO:0007669"/>
    <property type="project" value="UniProtKB-KW"/>
</dbReference>
<dbReference type="Pfam" id="PF08281">
    <property type="entry name" value="Sigma70_r4_2"/>
    <property type="match status" value="1"/>
</dbReference>
<evidence type="ECO:0000256" key="1">
    <source>
        <dbReference type="ARBA" id="ARBA00010641"/>
    </source>
</evidence>
<name>A0A841D3R9_PLAVE</name>
<comment type="similarity">
    <text evidence="1">Belongs to the sigma-70 factor family. ECF subfamily.</text>
</comment>
<evidence type="ECO:0000313" key="9">
    <source>
        <dbReference type="EMBL" id="MBB5965312.1"/>
    </source>
</evidence>
<dbReference type="InterPro" id="IPR013325">
    <property type="entry name" value="RNA_pol_sigma_r2"/>
</dbReference>
<evidence type="ECO:0000256" key="6">
    <source>
        <dbReference type="SAM" id="MobiDB-lite"/>
    </source>
</evidence>
<feature type="compositionally biased region" description="Gly residues" evidence="6">
    <location>
        <begin position="171"/>
        <end position="185"/>
    </location>
</feature>
<dbReference type="SUPFAM" id="SSF88946">
    <property type="entry name" value="Sigma2 domain of RNA polymerase sigma factors"/>
    <property type="match status" value="1"/>
</dbReference>
<dbReference type="Proteomes" id="UP000562352">
    <property type="component" value="Unassembled WGS sequence"/>
</dbReference>
<evidence type="ECO:0000256" key="2">
    <source>
        <dbReference type="ARBA" id="ARBA00023015"/>
    </source>
</evidence>
<dbReference type="GO" id="GO:0003677">
    <property type="term" value="F:DNA binding"/>
    <property type="evidence" value="ECO:0007669"/>
    <property type="project" value="UniProtKB-KW"/>
</dbReference>
<feature type="region of interest" description="Disordered" evidence="6">
    <location>
        <begin position="160"/>
        <end position="199"/>
    </location>
</feature>
<gene>
    <name evidence="9" type="ORF">FHS22_004600</name>
</gene>
<organism evidence="9 10">
    <name type="scientific">Planomonospora venezuelensis</name>
    <dbReference type="NCBI Taxonomy" id="1999"/>
    <lineage>
        <taxon>Bacteria</taxon>
        <taxon>Bacillati</taxon>
        <taxon>Actinomycetota</taxon>
        <taxon>Actinomycetes</taxon>
        <taxon>Streptosporangiales</taxon>
        <taxon>Streptosporangiaceae</taxon>
        <taxon>Planomonospora</taxon>
    </lineage>
</organism>
<dbReference type="EMBL" id="JACHJJ010000016">
    <property type="protein sequence ID" value="MBB5965312.1"/>
    <property type="molecule type" value="Genomic_DNA"/>
</dbReference>
<dbReference type="Pfam" id="PF04542">
    <property type="entry name" value="Sigma70_r2"/>
    <property type="match status" value="1"/>
</dbReference>
<evidence type="ECO:0000256" key="3">
    <source>
        <dbReference type="ARBA" id="ARBA00023082"/>
    </source>
</evidence>
<dbReference type="InterPro" id="IPR007627">
    <property type="entry name" value="RNA_pol_sigma70_r2"/>
</dbReference>
<dbReference type="InterPro" id="IPR014284">
    <property type="entry name" value="RNA_pol_sigma-70_dom"/>
</dbReference>
<dbReference type="SUPFAM" id="SSF88659">
    <property type="entry name" value="Sigma3 and sigma4 domains of RNA polymerase sigma factors"/>
    <property type="match status" value="1"/>
</dbReference>
<dbReference type="NCBIfam" id="TIGR02937">
    <property type="entry name" value="sigma70-ECF"/>
    <property type="match status" value="1"/>
</dbReference>
<dbReference type="InterPro" id="IPR013324">
    <property type="entry name" value="RNA_pol_sigma_r3/r4-like"/>
</dbReference>
<dbReference type="Gene3D" id="1.10.10.10">
    <property type="entry name" value="Winged helix-like DNA-binding domain superfamily/Winged helix DNA-binding domain"/>
    <property type="match status" value="1"/>
</dbReference>